<feature type="compositionally biased region" description="Low complexity" evidence="1">
    <location>
        <begin position="55"/>
        <end position="69"/>
    </location>
</feature>
<feature type="compositionally biased region" description="Basic and acidic residues" evidence="1">
    <location>
        <begin position="73"/>
        <end position="82"/>
    </location>
</feature>
<accession>A0AAN7C9D8</accession>
<feature type="compositionally biased region" description="Basic residues" evidence="1">
    <location>
        <begin position="235"/>
        <end position="250"/>
    </location>
</feature>
<gene>
    <name evidence="2" type="ORF">C8A03DRAFT_34196</name>
</gene>
<reference evidence="2" key="1">
    <citation type="journal article" date="2023" name="Mol. Phylogenet. Evol.">
        <title>Genome-scale phylogeny and comparative genomics of the fungal order Sordariales.</title>
        <authorList>
            <person name="Hensen N."/>
            <person name="Bonometti L."/>
            <person name="Westerberg I."/>
            <person name="Brannstrom I.O."/>
            <person name="Guillou S."/>
            <person name="Cros-Aarteil S."/>
            <person name="Calhoun S."/>
            <person name="Haridas S."/>
            <person name="Kuo A."/>
            <person name="Mondo S."/>
            <person name="Pangilinan J."/>
            <person name="Riley R."/>
            <person name="LaButti K."/>
            <person name="Andreopoulos B."/>
            <person name="Lipzen A."/>
            <person name="Chen C."/>
            <person name="Yan M."/>
            <person name="Daum C."/>
            <person name="Ng V."/>
            <person name="Clum A."/>
            <person name="Steindorff A."/>
            <person name="Ohm R.A."/>
            <person name="Martin F."/>
            <person name="Silar P."/>
            <person name="Natvig D.O."/>
            <person name="Lalanne C."/>
            <person name="Gautier V."/>
            <person name="Ament-Velasquez S.L."/>
            <person name="Kruys A."/>
            <person name="Hutchinson M.I."/>
            <person name="Powell A.J."/>
            <person name="Barry K."/>
            <person name="Miller A.N."/>
            <person name="Grigoriev I.V."/>
            <person name="Debuchy R."/>
            <person name="Gladieux P."/>
            <person name="Hiltunen Thoren M."/>
            <person name="Johannesson H."/>
        </authorList>
    </citation>
    <scope>NUCLEOTIDE SEQUENCE</scope>
    <source>
        <strain evidence="2">CBS 532.94</strain>
    </source>
</reference>
<feature type="region of interest" description="Disordered" evidence="1">
    <location>
        <begin position="55"/>
        <end position="82"/>
    </location>
</feature>
<protein>
    <submittedName>
        <fullName evidence="2">Uncharacterized protein</fullName>
    </submittedName>
</protein>
<comment type="caution">
    <text evidence="2">The sequence shown here is derived from an EMBL/GenBank/DDBJ whole genome shotgun (WGS) entry which is preliminary data.</text>
</comment>
<dbReference type="Pfam" id="PF09428">
    <property type="entry name" value="DUF2011"/>
    <property type="match status" value="1"/>
</dbReference>
<dbReference type="InterPro" id="IPR018555">
    <property type="entry name" value="C630.06c-like"/>
</dbReference>
<feature type="compositionally biased region" description="Basic and acidic residues" evidence="1">
    <location>
        <begin position="212"/>
        <end position="234"/>
    </location>
</feature>
<feature type="region of interest" description="Disordered" evidence="1">
    <location>
        <begin position="172"/>
        <end position="286"/>
    </location>
</feature>
<evidence type="ECO:0000313" key="3">
    <source>
        <dbReference type="Proteomes" id="UP001303760"/>
    </source>
</evidence>
<dbReference type="EMBL" id="MU860121">
    <property type="protein sequence ID" value="KAK4237824.1"/>
    <property type="molecule type" value="Genomic_DNA"/>
</dbReference>
<evidence type="ECO:0000256" key="1">
    <source>
        <dbReference type="SAM" id="MobiDB-lite"/>
    </source>
</evidence>
<reference evidence="2" key="2">
    <citation type="submission" date="2023-05" db="EMBL/GenBank/DDBJ databases">
        <authorList>
            <consortium name="Lawrence Berkeley National Laboratory"/>
            <person name="Steindorff A."/>
            <person name="Hensen N."/>
            <person name="Bonometti L."/>
            <person name="Westerberg I."/>
            <person name="Brannstrom I.O."/>
            <person name="Guillou S."/>
            <person name="Cros-Aarteil S."/>
            <person name="Calhoun S."/>
            <person name="Haridas S."/>
            <person name="Kuo A."/>
            <person name="Mondo S."/>
            <person name="Pangilinan J."/>
            <person name="Riley R."/>
            <person name="Labutti K."/>
            <person name="Andreopoulos B."/>
            <person name="Lipzen A."/>
            <person name="Chen C."/>
            <person name="Yanf M."/>
            <person name="Daum C."/>
            <person name="Ng V."/>
            <person name="Clum A."/>
            <person name="Ohm R."/>
            <person name="Martin F."/>
            <person name="Silar P."/>
            <person name="Natvig D."/>
            <person name="Lalanne C."/>
            <person name="Gautier V."/>
            <person name="Ament-Velasquez S.L."/>
            <person name="Kruys A."/>
            <person name="Hutchinson M.I."/>
            <person name="Powell A.J."/>
            <person name="Barry K."/>
            <person name="Miller A.N."/>
            <person name="Grigoriev I.V."/>
            <person name="Debuchy R."/>
            <person name="Gladieux P."/>
            <person name="Thoren M.H."/>
            <person name="Johannesson H."/>
        </authorList>
    </citation>
    <scope>NUCLEOTIDE SEQUENCE</scope>
    <source>
        <strain evidence="2">CBS 532.94</strain>
    </source>
</reference>
<keyword evidence="3" id="KW-1185">Reference proteome</keyword>
<feature type="compositionally biased region" description="Polar residues" evidence="1">
    <location>
        <begin position="275"/>
        <end position="286"/>
    </location>
</feature>
<feature type="region of interest" description="Disordered" evidence="1">
    <location>
        <begin position="1"/>
        <end position="34"/>
    </location>
</feature>
<evidence type="ECO:0000313" key="2">
    <source>
        <dbReference type="EMBL" id="KAK4237824.1"/>
    </source>
</evidence>
<feature type="compositionally biased region" description="Low complexity" evidence="1">
    <location>
        <begin position="259"/>
        <end position="273"/>
    </location>
</feature>
<name>A0AAN7C9D8_9PEZI</name>
<organism evidence="2 3">
    <name type="scientific">Achaetomium macrosporum</name>
    <dbReference type="NCBI Taxonomy" id="79813"/>
    <lineage>
        <taxon>Eukaryota</taxon>
        <taxon>Fungi</taxon>
        <taxon>Dikarya</taxon>
        <taxon>Ascomycota</taxon>
        <taxon>Pezizomycotina</taxon>
        <taxon>Sordariomycetes</taxon>
        <taxon>Sordariomycetidae</taxon>
        <taxon>Sordariales</taxon>
        <taxon>Chaetomiaceae</taxon>
        <taxon>Achaetomium</taxon>
    </lineage>
</organism>
<dbReference type="Proteomes" id="UP001303760">
    <property type="component" value="Unassembled WGS sequence"/>
</dbReference>
<proteinExistence type="predicted"/>
<dbReference type="AlphaFoldDB" id="A0AAN7C9D8"/>
<feature type="compositionally biased region" description="Basic residues" evidence="1">
    <location>
        <begin position="194"/>
        <end position="211"/>
    </location>
</feature>
<sequence length="286" mass="31816">MFELPDAKRVRREELYDSSSDRHSSPEREDEEDVKLRAELNARLSSLLSLDLGCPAAAAPIPAGPGTTTNEPHTADGEGQEEKAEAEFEFRLFSSAPPQKVVLAPDAGEAKYDGPAVSQRPILHYIRGELSPHEREQFRYAAVTGQDVLAWARQRAWGLEVPWRVTKITVTVNGKGPGVDEQKRSADSASAGEKKKKKRPGKKRRIVLRKREKAEKAKKEALERQKMSKEEHLREKKKRLNHQKKLRRRQKEKEKKLAAKAAAGGSEVASARASTPGSESGSDGQE</sequence>
<feature type="compositionally biased region" description="Basic and acidic residues" evidence="1">
    <location>
        <begin position="1"/>
        <end position="27"/>
    </location>
</feature>